<evidence type="ECO:0000313" key="2">
    <source>
        <dbReference type="Proteomes" id="UP001056120"/>
    </source>
</evidence>
<organism evidence="1 2">
    <name type="scientific">Smallanthus sonchifolius</name>
    <dbReference type="NCBI Taxonomy" id="185202"/>
    <lineage>
        <taxon>Eukaryota</taxon>
        <taxon>Viridiplantae</taxon>
        <taxon>Streptophyta</taxon>
        <taxon>Embryophyta</taxon>
        <taxon>Tracheophyta</taxon>
        <taxon>Spermatophyta</taxon>
        <taxon>Magnoliopsida</taxon>
        <taxon>eudicotyledons</taxon>
        <taxon>Gunneridae</taxon>
        <taxon>Pentapetalae</taxon>
        <taxon>asterids</taxon>
        <taxon>campanulids</taxon>
        <taxon>Asterales</taxon>
        <taxon>Asteraceae</taxon>
        <taxon>Asteroideae</taxon>
        <taxon>Heliantheae alliance</taxon>
        <taxon>Millerieae</taxon>
        <taxon>Smallanthus</taxon>
    </lineage>
</organism>
<dbReference type="Proteomes" id="UP001056120">
    <property type="component" value="Linkage Group LG20"/>
</dbReference>
<gene>
    <name evidence="1" type="ORF">L1987_60937</name>
</gene>
<accession>A0ACB9DAC8</accession>
<reference evidence="2" key="1">
    <citation type="journal article" date="2022" name="Mol. Ecol. Resour.">
        <title>The genomes of chicory, endive, great burdock and yacon provide insights into Asteraceae palaeo-polyploidization history and plant inulin production.</title>
        <authorList>
            <person name="Fan W."/>
            <person name="Wang S."/>
            <person name="Wang H."/>
            <person name="Wang A."/>
            <person name="Jiang F."/>
            <person name="Liu H."/>
            <person name="Zhao H."/>
            <person name="Xu D."/>
            <person name="Zhang Y."/>
        </authorList>
    </citation>
    <scope>NUCLEOTIDE SEQUENCE [LARGE SCALE GENOMIC DNA]</scope>
    <source>
        <strain evidence="2">cv. Yunnan</strain>
    </source>
</reference>
<name>A0ACB9DAC8_9ASTR</name>
<reference evidence="1 2" key="2">
    <citation type="journal article" date="2022" name="Mol. Ecol. Resour.">
        <title>The genomes of chicory, endive, great burdock and yacon provide insights into Asteraceae paleo-polyploidization history and plant inulin production.</title>
        <authorList>
            <person name="Fan W."/>
            <person name="Wang S."/>
            <person name="Wang H."/>
            <person name="Wang A."/>
            <person name="Jiang F."/>
            <person name="Liu H."/>
            <person name="Zhao H."/>
            <person name="Xu D."/>
            <person name="Zhang Y."/>
        </authorList>
    </citation>
    <scope>NUCLEOTIDE SEQUENCE [LARGE SCALE GENOMIC DNA]</scope>
    <source>
        <strain evidence="2">cv. Yunnan</strain>
        <tissue evidence="1">Leaves</tissue>
    </source>
</reference>
<sequence>MRVSGLTGPPMEEGKVSKYGFESVKSFSNNHLDFSGKTAYASDCNNSFICRLSSVVGLIYADANIETCQMG</sequence>
<comment type="caution">
    <text evidence="1">The sequence shown here is derived from an EMBL/GenBank/DDBJ whole genome shotgun (WGS) entry which is preliminary data.</text>
</comment>
<proteinExistence type="predicted"/>
<evidence type="ECO:0000313" key="1">
    <source>
        <dbReference type="EMBL" id="KAI3743231.1"/>
    </source>
</evidence>
<protein>
    <submittedName>
        <fullName evidence="1">Uncharacterized protein</fullName>
    </submittedName>
</protein>
<dbReference type="EMBL" id="CM042037">
    <property type="protein sequence ID" value="KAI3743231.1"/>
    <property type="molecule type" value="Genomic_DNA"/>
</dbReference>
<keyword evidence="2" id="KW-1185">Reference proteome</keyword>